<gene>
    <name evidence="3" type="ORF">ACFOSH_19625</name>
</gene>
<dbReference type="Pfam" id="PF13472">
    <property type="entry name" value="Lipase_GDSL_2"/>
    <property type="match status" value="1"/>
</dbReference>
<dbReference type="PANTHER" id="PTHR43784">
    <property type="entry name" value="GDSL-LIKE LIPASE/ACYLHYDROLASE, PUTATIVE (AFU_ORTHOLOGUE AFUA_2G00820)-RELATED"/>
    <property type="match status" value="1"/>
</dbReference>
<dbReference type="InterPro" id="IPR036514">
    <property type="entry name" value="SGNH_hydro_sf"/>
</dbReference>
<reference evidence="4" key="1">
    <citation type="journal article" date="2019" name="Int. J. Syst. Evol. Microbiol.">
        <title>The Global Catalogue of Microorganisms (GCM) 10K type strain sequencing project: providing services to taxonomists for standard genome sequencing and annotation.</title>
        <authorList>
            <consortium name="The Broad Institute Genomics Platform"/>
            <consortium name="The Broad Institute Genome Sequencing Center for Infectious Disease"/>
            <person name="Wu L."/>
            <person name="Ma J."/>
        </authorList>
    </citation>
    <scope>NUCLEOTIDE SEQUENCE [LARGE SCALE GENOMIC DNA]</scope>
    <source>
        <strain evidence="4">CGMCC 4.7676</strain>
    </source>
</reference>
<dbReference type="CDD" id="cd01830">
    <property type="entry name" value="XynE_like"/>
    <property type="match status" value="1"/>
</dbReference>
<accession>A0ABV7NZM0</accession>
<evidence type="ECO:0000259" key="2">
    <source>
        <dbReference type="Pfam" id="PF13472"/>
    </source>
</evidence>
<evidence type="ECO:0000313" key="4">
    <source>
        <dbReference type="Proteomes" id="UP001595645"/>
    </source>
</evidence>
<sequence>MHPVRTLASLSVLALATALAGTEAASAAPTEAATAVRWTAAWSASPQRPSVNFTPNWSGQGFADHTVRQSARLSLGGVAVRIRLTNTYSPTPLTVTGATVARSAGGAAVRHGSLRRLTVGGASTFTIPTGAELASDPVPLPIRALDSVTVTLYYAAPTGPATYHAQAMTASYRATGDHTADQRATAFTESTSSWYHLAGIDVLGTTCRRDGVALFGDSLTDGYGSTPGADNRYPDELAERLAATAHPRAVLNQGISGNRMTVDSAWLGDKATARFHRDVLNQPGVGTVIMLAGINDIGMSEARQPLAAPYTEVSTAEIIAGHRDLISQAHAKGLRIIGGTMPPMKGSRYYTPLTEAKRDEVNTWIRNSGVYDAVIDFDRALAWSTDTEQLDPAYDSGDHLHPNDTGYRAMADAVNVTDLD</sequence>
<keyword evidence="1" id="KW-0732">Signal</keyword>
<dbReference type="InterPro" id="IPR053140">
    <property type="entry name" value="GDSL_Rv0518-like"/>
</dbReference>
<evidence type="ECO:0000256" key="1">
    <source>
        <dbReference type="SAM" id="SignalP"/>
    </source>
</evidence>
<keyword evidence="4" id="KW-1185">Reference proteome</keyword>
<dbReference type="PANTHER" id="PTHR43784:SF2">
    <property type="entry name" value="GDSL-LIKE LIPASE_ACYLHYDROLASE, PUTATIVE (AFU_ORTHOLOGUE AFUA_2G00820)-RELATED"/>
    <property type="match status" value="1"/>
</dbReference>
<dbReference type="SUPFAM" id="SSF52266">
    <property type="entry name" value="SGNH hydrolase"/>
    <property type="match status" value="1"/>
</dbReference>
<dbReference type="GO" id="GO:0016787">
    <property type="term" value="F:hydrolase activity"/>
    <property type="evidence" value="ECO:0007669"/>
    <property type="project" value="UniProtKB-KW"/>
</dbReference>
<dbReference type="RefSeq" id="WP_378240415.1">
    <property type="nucleotide sequence ID" value="NZ_JBHRWK010000025.1"/>
</dbReference>
<keyword evidence="3" id="KW-0378">Hydrolase</keyword>
<dbReference type="Gene3D" id="3.40.50.1110">
    <property type="entry name" value="SGNH hydrolase"/>
    <property type="match status" value="1"/>
</dbReference>
<feature type="chain" id="PRO_5046791309" evidence="1">
    <location>
        <begin position="28"/>
        <end position="420"/>
    </location>
</feature>
<comment type="caution">
    <text evidence="3">The sequence shown here is derived from an EMBL/GenBank/DDBJ whole genome shotgun (WGS) entry which is preliminary data.</text>
</comment>
<feature type="signal peptide" evidence="1">
    <location>
        <begin position="1"/>
        <end position="27"/>
    </location>
</feature>
<protein>
    <submittedName>
        <fullName evidence="3">SGNH/GDSL hydrolase family protein</fullName>
    </submittedName>
</protein>
<dbReference type="InterPro" id="IPR013830">
    <property type="entry name" value="SGNH_hydro"/>
</dbReference>
<feature type="domain" description="SGNH hydrolase-type esterase" evidence="2">
    <location>
        <begin position="214"/>
        <end position="409"/>
    </location>
</feature>
<dbReference type="Proteomes" id="UP001595645">
    <property type="component" value="Unassembled WGS sequence"/>
</dbReference>
<name>A0ABV7NZM0_9PSEU</name>
<evidence type="ECO:0000313" key="3">
    <source>
        <dbReference type="EMBL" id="MFC3451648.1"/>
    </source>
</evidence>
<organism evidence="3 4">
    <name type="scientific">Amycolatopsis speibonae</name>
    <dbReference type="NCBI Taxonomy" id="1450224"/>
    <lineage>
        <taxon>Bacteria</taxon>
        <taxon>Bacillati</taxon>
        <taxon>Actinomycetota</taxon>
        <taxon>Actinomycetes</taxon>
        <taxon>Pseudonocardiales</taxon>
        <taxon>Pseudonocardiaceae</taxon>
        <taxon>Amycolatopsis</taxon>
    </lineage>
</organism>
<proteinExistence type="predicted"/>
<dbReference type="EMBL" id="JBHRWK010000025">
    <property type="protein sequence ID" value="MFC3451648.1"/>
    <property type="molecule type" value="Genomic_DNA"/>
</dbReference>